<reference evidence="2" key="1">
    <citation type="journal article" date="2019" name="Sci. Rep.">
        <title>Draft genome of Tanacetum cinerariifolium, the natural source of mosquito coil.</title>
        <authorList>
            <person name="Yamashiro T."/>
            <person name="Shiraishi A."/>
            <person name="Satake H."/>
            <person name="Nakayama K."/>
        </authorList>
    </citation>
    <scope>NUCLEOTIDE SEQUENCE</scope>
</reference>
<feature type="region of interest" description="Disordered" evidence="1">
    <location>
        <begin position="402"/>
        <end position="422"/>
    </location>
</feature>
<protein>
    <submittedName>
        <fullName evidence="2">Uncharacterized protein</fullName>
    </submittedName>
</protein>
<gene>
    <name evidence="2" type="ORF">Tci_298791</name>
</gene>
<comment type="caution">
    <text evidence="2">The sequence shown here is derived from an EMBL/GenBank/DDBJ whole genome shotgun (WGS) entry which is preliminary data.</text>
</comment>
<organism evidence="2">
    <name type="scientific">Tanacetum cinerariifolium</name>
    <name type="common">Dalmatian daisy</name>
    <name type="synonym">Chrysanthemum cinerariifolium</name>
    <dbReference type="NCBI Taxonomy" id="118510"/>
    <lineage>
        <taxon>Eukaryota</taxon>
        <taxon>Viridiplantae</taxon>
        <taxon>Streptophyta</taxon>
        <taxon>Embryophyta</taxon>
        <taxon>Tracheophyta</taxon>
        <taxon>Spermatophyta</taxon>
        <taxon>Magnoliopsida</taxon>
        <taxon>eudicotyledons</taxon>
        <taxon>Gunneridae</taxon>
        <taxon>Pentapetalae</taxon>
        <taxon>asterids</taxon>
        <taxon>campanulids</taxon>
        <taxon>Asterales</taxon>
        <taxon>Asteraceae</taxon>
        <taxon>Asteroideae</taxon>
        <taxon>Anthemideae</taxon>
        <taxon>Anthemidinae</taxon>
        <taxon>Tanacetum</taxon>
    </lineage>
</organism>
<dbReference type="EMBL" id="BKCJ010098560">
    <property type="protein sequence ID" value="GEX26816.1"/>
    <property type="molecule type" value="Genomic_DNA"/>
</dbReference>
<evidence type="ECO:0000256" key="1">
    <source>
        <dbReference type="SAM" id="MobiDB-lite"/>
    </source>
</evidence>
<proteinExistence type="predicted"/>
<sequence>MATSTSEATNEAMQHLYSEKSQLQDGELGLNNGAIIVANVSTFKMEGSYDQILSIEMSKPWNIYLPVIEYSMSMMVQITTTTTRFKDAGLSRSKPNVKVNMLIIKPAAHSEPFGAGLFGTELQKVVVVKRGLGLLIVFANITVPTFGMARLEAQEPKKQLKDRVMQGTSTEIKQVQEEVTSNTRQYQIFKEIKRLEAQGGKVQHIESKAIIKEGVLGVGRCGQLMREALKGANDVGPDWEPHVLRILEHKEINKTKEWTCSWNLRNKDDRIPPFNVVVPQYHMHIKCLANLKHQFSGTDTLSQHEKLDASMGNTDAPVEYSILYAEKEIGDLLPVEVKEQRVSNSLQSCMVGGLGIKKLLEKLAKTAHVGNLLSSREVQQGTSSDQADKFRYIKPLIGKQRPKELRKRRANCESRSKFKMVG</sequence>
<name>A0A699H3P9_TANCI</name>
<evidence type="ECO:0000313" key="2">
    <source>
        <dbReference type="EMBL" id="GEX26816.1"/>
    </source>
</evidence>
<accession>A0A699H3P9</accession>
<dbReference type="AlphaFoldDB" id="A0A699H3P9"/>